<dbReference type="Proteomes" id="UP000228934">
    <property type="component" value="Unassembled WGS sequence"/>
</dbReference>
<organism evidence="1 2">
    <name type="scientific">Aquarana catesbeiana</name>
    <name type="common">American bullfrog</name>
    <name type="synonym">Rana catesbeiana</name>
    <dbReference type="NCBI Taxonomy" id="8400"/>
    <lineage>
        <taxon>Eukaryota</taxon>
        <taxon>Metazoa</taxon>
        <taxon>Chordata</taxon>
        <taxon>Craniata</taxon>
        <taxon>Vertebrata</taxon>
        <taxon>Euteleostomi</taxon>
        <taxon>Amphibia</taxon>
        <taxon>Batrachia</taxon>
        <taxon>Anura</taxon>
        <taxon>Neobatrachia</taxon>
        <taxon>Ranoidea</taxon>
        <taxon>Ranidae</taxon>
        <taxon>Aquarana</taxon>
    </lineage>
</organism>
<evidence type="ECO:0000313" key="1">
    <source>
        <dbReference type="EMBL" id="PIN98079.1"/>
    </source>
</evidence>
<gene>
    <name evidence="1" type="ORF">AB205_0106320</name>
</gene>
<dbReference type="EMBL" id="KV923344">
    <property type="protein sequence ID" value="PIN98079.1"/>
    <property type="molecule type" value="Genomic_DNA"/>
</dbReference>
<evidence type="ECO:0000313" key="2">
    <source>
        <dbReference type="Proteomes" id="UP000228934"/>
    </source>
</evidence>
<proteinExistence type="predicted"/>
<dbReference type="OrthoDB" id="424310at2759"/>
<name>A0A2G9P479_AQUCT</name>
<accession>A0A2G9P479</accession>
<dbReference type="AlphaFoldDB" id="A0A2G9P479"/>
<reference evidence="2" key="1">
    <citation type="journal article" date="2017" name="Nat. Commun.">
        <title>The North American bullfrog draft genome provides insight into hormonal regulation of long noncoding RNA.</title>
        <authorList>
            <person name="Hammond S.A."/>
            <person name="Warren R.L."/>
            <person name="Vandervalk B.P."/>
            <person name="Kucuk E."/>
            <person name="Khan H."/>
            <person name="Gibb E.A."/>
            <person name="Pandoh P."/>
            <person name="Kirk H."/>
            <person name="Zhao Y."/>
            <person name="Jones M."/>
            <person name="Mungall A.J."/>
            <person name="Coope R."/>
            <person name="Pleasance S."/>
            <person name="Moore R.A."/>
            <person name="Holt R.A."/>
            <person name="Round J.M."/>
            <person name="Ohora S."/>
            <person name="Walle B.V."/>
            <person name="Veldhoen N."/>
            <person name="Helbing C.C."/>
            <person name="Birol I."/>
        </authorList>
    </citation>
    <scope>NUCLEOTIDE SEQUENCE [LARGE SCALE GENOMIC DNA]</scope>
</reference>
<feature type="non-terminal residue" evidence="1">
    <location>
        <position position="183"/>
    </location>
</feature>
<protein>
    <submittedName>
        <fullName evidence="1">Uncharacterized protein</fullName>
    </submittedName>
</protein>
<sequence length="183" mass="20365">ILQPTGKKNNVLSNEARKEMAKLAKVTKDERRAQLDARHKYLVSKLADGLGIGENEVEDFLISDDKFSLIADFFASNGSKKLIFFYQEVAQPSKANIPVWADPANLNSSYPHVQKKLFITMDSSEGLTGTCLFFLRTTDKAITTANVVQEVNFSMFECTNGNIFQGLEILLAQVLVPALKCQE</sequence>
<feature type="non-terminal residue" evidence="1">
    <location>
        <position position="1"/>
    </location>
</feature>
<keyword evidence="2" id="KW-1185">Reference proteome</keyword>